<accession>A0A7L4YL55</accession>
<gene>
    <name evidence="1" type="ORF">EK0264_04470</name>
</gene>
<proteinExistence type="predicted"/>
<dbReference type="Proteomes" id="UP000463857">
    <property type="component" value="Chromosome"/>
</dbReference>
<keyword evidence="2" id="KW-1185">Reference proteome</keyword>
<dbReference type="AlphaFoldDB" id="A0A7L4YL55"/>
<dbReference type="RefSeq" id="WP_159543345.1">
    <property type="nucleotide sequence ID" value="NZ_CP047156.1"/>
</dbReference>
<dbReference type="KEGG" id="eke:EK0264_04470"/>
<evidence type="ECO:0000313" key="1">
    <source>
        <dbReference type="EMBL" id="QHB99612.1"/>
    </source>
</evidence>
<sequence>MNDLAAQAEEFAAEVTATIQSTLRGAQPEVVATVLEDRLDVKTASPIELRVNNEPVIQLSCRWACELDHRGEYLSVASSEFEVRVVNHREPILRFEFRRDPAGAIPTAHLHVHAERSAVGWVVGKGGESTGRARRRVDSARRAALSDIHLPVGGSRFRPALEDVLQMLIDEFGVDTADGWHTNLEDGREKWRRKQLRSAVRDSPREAADVLRRMGYEVYVPDNGEPADRVDKLRKP</sequence>
<evidence type="ECO:0000313" key="2">
    <source>
        <dbReference type="Proteomes" id="UP000463857"/>
    </source>
</evidence>
<dbReference type="EMBL" id="CP047156">
    <property type="protein sequence ID" value="QHB99612.1"/>
    <property type="molecule type" value="Genomic_DNA"/>
</dbReference>
<name>A0A7L4YL55_9ACTN</name>
<reference evidence="1 2" key="1">
    <citation type="journal article" date="2018" name="Int. J. Syst. Evol. Microbiol.">
        <title>Epidermidibacterium keratini gen. nov., sp. nov., a member of the family Sporichthyaceae, isolated from keratin epidermis.</title>
        <authorList>
            <person name="Lee D.G."/>
            <person name="Trujillo M.E."/>
            <person name="Kang S."/>
            <person name="Nam J.J."/>
            <person name="Kim Y.J."/>
        </authorList>
    </citation>
    <scope>NUCLEOTIDE SEQUENCE [LARGE SCALE GENOMIC DNA]</scope>
    <source>
        <strain evidence="1 2">EPI-7</strain>
    </source>
</reference>
<protein>
    <submittedName>
        <fullName evidence="1">Uncharacterized protein</fullName>
    </submittedName>
</protein>
<organism evidence="1 2">
    <name type="scientific">Epidermidibacterium keratini</name>
    <dbReference type="NCBI Taxonomy" id="1891644"/>
    <lineage>
        <taxon>Bacteria</taxon>
        <taxon>Bacillati</taxon>
        <taxon>Actinomycetota</taxon>
        <taxon>Actinomycetes</taxon>
        <taxon>Sporichthyales</taxon>
        <taxon>Sporichthyaceae</taxon>
        <taxon>Epidermidibacterium</taxon>
    </lineage>
</organism>
<dbReference type="OrthoDB" id="4086179at2"/>
<dbReference type="InParanoid" id="A0A7L4YL55"/>